<dbReference type="InParanoid" id="A0A316V5M6"/>
<proteinExistence type="predicted"/>
<dbReference type="CDD" id="cd20262">
    <property type="entry name" value="Complex1_LYR_LYRM2"/>
    <property type="match status" value="1"/>
</dbReference>
<accession>A0A316V5M6</accession>
<dbReference type="EMBL" id="KZ819607">
    <property type="protein sequence ID" value="PWN31811.1"/>
    <property type="molecule type" value="Genomic_DNA"/>
</dbReference>
<feature type="region of interest" description="Disordered" evidence="1">
    <location>
        <begin position="39"/>
        <end position="58"/>
    </location>
</feature>
<sequence>MIIRNIANSNVLSIARSGIIHQHLGESCTAIIQRNAYSSGTTKKHGKTPPPKPLSSRFQKGNSLTLEHFLLHEKCMKLWRDFLRASRNIPNPIARRETVDWLRDEHFEGAYGLRNETDVTRIRELLVAGNVALKRVCGPMELVAALNPKHGSFLKLRGKRG</sequence>
<evidence type="ECO:0000259" key="2">
    <source>
        <dbReference type="Pfam" id="PF05347"/>
    </source>
</evidence>
<gene>
    <name evidence="3" type="ORF">FA14DRAFT_93275</name>
</gene>
<feature type="domain" description="Complex 1 LYR protein" evidence="2">
    <location>
        <begin position="75"/>
        <end position="133"/>
    </location>
</feature>
<dbReference type="GeneID" id="37024871"/>
<keyword evidence="4" id="KW-1185">Reference proteome</keyword>
<evidence type="ECO:0000256" key="1">
    <source>
        <dbReference type="SAM" id="MobiDB-lite"/>
    </source>
</evidence>
<dbReference type="STRING" id="1280837.A0A316V5M6"/>
<dbReference type="Pfam" id="PF05347">
    <property type="entry name" value="Complex1_LYR"/>
    <property type="match status" value="1"/>
</dbReference>
<dbReference type="InterPro" id="IPR045293">
    <property type="entry name" value="Complex1_LYR_LYRM2"/>
</dbReference>
<organism evidence="3 4">
    <name type="scientific">Meira miltonrushii</name>
    <dbReference type="NCBI Taxonomy" id="1280837"/>
    <lineage>
        <taxon>Eukaryota</taxon>
        <taxon>Fungi</taxon>
        <taxon>Dikarya</taxon>
        <taxon>Basidiomycota</taxon>
        <taxon>Ustilaginomycotina</taxon>
        <taxon>Exobasidiomycetes</taxon>
        <taxon>Exobasidiales</taxon>
        <taxon>Brachybasidiaceae</taxon>
        <taxon>Meira</taxon>
    </lineage>
</organism>
<protein>
    <recommendedName>
        <fullName evidence="2">Complex 1 LYR protein domain-containing protein</fullName>
    </recommendedName>
</protein>
<dbReference type="RefSeq" id="XP_025352113.1">
    <property type="nucleotide sequence ID" value="XM_025503090.1"/>
</dbReference>
<evidence type="ECO:0000313" key="3">
    <source>
        <dbReference type="EMBL" id="PWN31811.1"/>
    </source>
</evidence>
<evidence type="ECO:0000313" key="4">
    <source>
        <dbReference type="Proteomes" id="UP000245771"/>
    </source>
</evidence>
<dbReference type="InterPro" id="IPR008011">
    <property type="entry name" value="Complex1_LYR_dom"/>
</dbReference>
<dbReference type="Proteomes" id="UP000245771">
    <property type="component" value="Unassembled WGS sequence"/>
</dbReference>
<dbReference type="OrthoDB" id="74240at2759"/>
<name>A0A316V5M6_9BASI</name>
<reference evidence="3 4" key="1">
    <citation type="journal article" date="2018" name="Mol. Biol. Evol.">
        <title>Broad Genomic Sampling Reveals a Smut Pathogenic Ancestry of the Fungal Clade Ustilaginomycotina.</title>
        <authorList>
            <person name="Kijpornyongpan T."/>
            <person name="Mondo S.J."/>
            <person name="Barry K."/>
            <person name="Sandor L."/>
            <person name="Lee J."/>
            <person name="Lipzen A."/>
            <person name="Pangilinan J."/>
            <person name="LaButti K."/>
            <person name="Hainaut M."/>
            <person name="Henrissat B."/>
            <person name="Grigoriev I.V."/>
            <person name="Spatafora J.W."/>
            <person name="Aime M.C."/>
        </authorList>
    </citation>
    <scope>NUCLEOTIDE SEQUENCE [LARGE SCALE GENOMIC DNA]</scope>
    <source>
        <strain evidence="3 4">MCA 3882</strain>
    </source>
</reference>
<dbReference type="AlphaFoldDB" id="A0A316V5M6"/>